<organism evidence="7 8">
    <name type="scientific">Kribbella sandramycini</name>
    <dbReference type="NCBI Taxonomy" id="60450"/>
    <lineage>
        <taxon>Bacteria</taxon>
        <taxon>Bacillati</taxon>
        <taxon>Actinomycetota</taxon>
        <taxon>Actinomycetes</taxon>
        <taxon>Propionibacteriales</taxon>
        <taxon>Kribbellaceae</taxon>
        <taxon>Kribbella</taxon>
    </lineage>
</organism>
<accession>A0A841SMG9</accession>
<feature type="transmembrane region" description="Helical" evidence="4">
    <location>
        <begin position="125"/>
        <end position="142"/>
    </location>
</feature>
<dbReference type="GO" id="GO:0016301">
    <property type="term" value="F:kinase activity"/>
    <property type="evidence" value="ECO:0007669"/>
    <property type="project" value="UniProtKB-KW"/>
</dbReference>
<reference evidence="7 8" key="1">
    <citation type="submission" date="2020-08" db="EMBL/GenBank/DDBJ databases">
        <title>Sequencing the genomes of 1000 actinobacteria strains.</title>
        <authorList>
            <person name="Klenk H.-P."/>
        </authorList>
    </citation>
    <scope>NUCLEOTIDE SEQUENCE [LARGE SCALE GENOMIC DNA]</scope>
    <source>
        <strain evidence="7 8">DSM 15626</strain>
    </source>
</reference>
<evidence type="ECO:0000259" key="5">
    <source>
        <dbReference type="Pfam" id="PF02518"/>
    </source>
</evidence>
<evidence type="ECO:0000313" key="7">
    <source>
        <dbReference type="EMBL" id="MBB6570515.1"/>
    </source>
</evidence>
<dbReference type="Gene3D" id="3.30.565.10">
    <property type="entry name" value="Histidine kinase-like ATPase, C-terminal domain"/>
    <property type="match status" value="1"/>
</dbReference>
<keyword evidence="4" id="KW-0472">Membrane</keyword>
<keyword evidence="3" id="KW-0902">Two-component regulatory system</keyword>
<dbReference type="Proteomes" id="UP000553957">
    <property type="component" value="Unassembled WGS sequence"/>
</dbReference>
<proteinExistence type="predicted"/>
<dbReference type="InterPro" id="IPR036890">
    <property type="entry name" value="HATPase_C_sf"/>
</dbReference>
<dbReference type="InterPro" id="IPR045975">
    <property type="entry name" value="DUF5931"/>
</dbReference>
<feature type="transmembrane region" description="Helical" evidence="4">
    <location>
        <begin position="148"/>
        <end position="167"/>
    </location>
</feature>
<dbReference type="SUPFAM" id="SSF55874">
    <property type="entry name" value="ATPase domain of HSP90 chaperone/DNA topoisomerase II/histidine kinase"/>
    <property type="match status" value="1"/>
</dbReference>
<feature type="domain" description="Histidine kinase/HSP90-like ATPase" evidence="5">
    <location>
        <begin position="279"/>
        <end position="371"/>
    </location>
</feature>
<dbReference type="InterPro" id="IPR050482">
    <property type="entry name" value="Sensor_HK_TwoCompSys"/>
</dbReference>
<dbReference type="EMBL" id="JACHKF010000001">
    <property type="protein sequence ID" value="MBB6570515.1"/>
    <property type="molecule type" value="Genomic_DNA"/>
</dbReference>
<dbReference type="AlphaFoldDB" id="A0A841SMG9"/>
<dbReference type="Pfam" id="PF02518">
    <property type="entry name" value="HATPase_c"/>
    <property type="match status" value="1"/>
</dbReference>
<feature type="transmembrane region" description="Helical" evidence="4">
    <location>
        <begin position="12"/>
        <end position="32"/>
    </location>
</feature>
<keyword evidence="4" id="KW-0812">Transmembrane</keyword>
<sequence length="374" mass="39439">MERESADLVQPLWRALVVFRVITFGFACLGVWTRWDGIVHRDGALVQLGLIGVWTVVSSVGYSRRWGRRNTRLAVVDLVVTIGCMYATLLAQPLIDIRGGASVLTSVWAAGPVLALAISRGRDGGLLGAVAISLALLSLRGVDSAAKILSNVQLLLVSGLVVGYAASTMRRAGDRLREAIAAESATAERLRLSRSIHDGVLQVLAQVQRRGNAIGGEAVELARLAAEQEVALRTLMSSRPVVADGNLVDLCASLLPLATTRAEVSAPAEQVLLPTDTASELVAAVREALSNVQKHAGASARAWVAIEDLGDAVLVSVRDDGVGTSEARLEQARADGHLGVSQSIRGRIADLGGTVAVRTAPDEGTEWEFKVSKA</sequence>
<keyword evidence="2 7" id="KW-0418">Kinase</keyword>
<evidence type="ECO:0000256" key="4">
    <source>
        <dbReference type="SAM" id="Phobius"/>
    </source>
</evidence>
<evidence type="ECO:0000259" key="6">
    <source>
        <dbReference type="Pfam" id="PF19354"/>
    </source>
</evidence>
<evidence type="ECO:0000313" key="8">
    <source>
        <dbReference type="Proteomes" id="UP000553957"/>
    </source>
</evidence>
<evidence type="ECO:0000256" key="1">
    <source>
        <dbReference type="ARBA" id="ARBA00022679"/>
    </source>
</evidence>
<feature type="transmembrane region" description="Helical" evidence="4">
    <location>
        <begin position="101"/>
        <end position="118"/>
    </location>
</feature>
<evidence type="ECO:0000256" key="3">
    <source>
        <dbReference type="ARBA" id="ARBA00023012"/>
    </source>
</evidence>
<name>A0A841SMG9_9ACTN</name>
<feature type="transmembrane region" description="Helical" evidence="4">
    <location>
        <begin position="74"/>
        <end position="95"/>
    </location>
</feature>
<dbReference type="PANTHER" id="PTHR24421">
    <property type="entry name" value="NITRATE/NITRITE SENSOR PROTEIN NARX-RELATED"/>
    <property type="match status" value="1"/>
</dbReference>
<feature type="domain" description="DUF5931" evidence="6">
    <location>
        <begin position="8"/>
        <end position="170"/>
    </location>
</feature>
<protein>
    <submittedName>
        <fullName evidence="7">Signal transduction histidine kinase</fullName>
    </submittedName>
</protein>
<dbReference type="RefSeq" id="WP_337796807.1">
    <property type="nucleotide sequence ID" value="NZ_BAAAGT010000011.1"/>
</dbReference>
<dbReference type="PANTHER" id="PTHR24421:SF61">
    <property type="entry name" value="OXYGEN SENSOR HISTIDINE KINASE NREB"/>
    <property type="match status" value="1"/>
</dbReference>
<evidence type="ECO:0000256" key="2">
    <source>
        <dbReference type="ARBA" id="ARBA00022777"/>
    </source>
</evidence>
<keyword evidence="4" id="KW-1133">Transmembrane helix</keyword>
<dbReference type="GO" id="GO:0000160">
    <property type="term" value="P:phosphorelay signal transduction system"/>
    <property type="evidence" value="ECO:0007669"/>
    <property type="project" value="UniProtKB-KW"/>
</dbReference>
<dbReference type="CDD" id="cd16917">
    <property type="entry name" value="HATPase_UhpB-NarQ-NarX-like"/>
    <property type="match status" value="1"/>
</dbReference>
<dbReference type="NCBIfam" id="NF047322">
    <property type="entry name" value="HK_morpho_MacS"/>
    <property type="match status" value="1"/>
</dbReference>
<dbReference type="Pfam" id="PF19354">
    <property type="entry name" value="DUF5931"/>
    <property type="match status" value="1"/>
</dbReference>
<keyword evidence="1" id="KW-0808">Transferase</keyword>
<comment type="caution">
    <text evidence="7">The sequence shown here is derived from an EMBL/GenBank/DDBJ whole genome shotgun (WGS) entry which is preliminary data.</text>
</comment>
<gene>
    <name evidence="7" type="ORF">HNR71_006152</name>
</gene>
<dbReference type="InterPro" id="IPR003594">
    <property type="entry name" value="HATPase_dom"/>
</dbReference>
<feature type="transmembrane region" description="Helical" evidence="4">
    <location>
        <begin position="44"/>
        <end position="62"/>
    </location>
</feature>